<keyword evidence="3" id="KW-1185">Reference proteome</keyword>
<dbReference type="GeneTree" id="ENSGT00940000178296"/>
<feature type="region of interest" description="Disordered" evidence="1">
    <location>
        <begin position="1"/>
        <end position="20"/>
    </location>
</feature>
<dbReference type="Ensembl" id="ENSPKIT00000036676.1">
    <property type="protein sequence ID" value="ENSPKIP00000012286.1"/>
    <property type="gene ID" value="ENSPKIG00000000133.1"/>
</dbReference>
<accession>A0A3B3R3L8</accession>
<protein>
    <submittedName>
        <fullName evidence="2">Uncharacterized protein</fullName>
    </submittedName>
</protein>
<organism evidence="2 3">
    <name type="scientific">Paramormyrops kingsleyae</name>
    <dbReference type="NCBI Taxonomy" id="1676925"/>
    <lineage>
        <taxon>Eukaryota</taxon>
        <taxon>Metazoa</taxon>
        <taxon>Chordata</taxon>
        <taxon>Craniata</taxon>
        <taxon>Vertebrata</taxon>
        <taxon>Euteleostomi</taxon>
        <taxon>Actinopterygii</taxon>
        <taxon>Neopterygii</taxon>
        <taxon>Teleostei</taxon>
        <taxon>Osteoglossocephala</taxon>
        <taxon>Osteoglossomorpha</taxon>
        <taxon>Osteoglossiformes</taxon>
        <taxon>Mormyridae</taxon>
        <taxon>Paramormyrops</taxon>
    </lineage>
</organism>
<evidence type="ECO:0000313" key="2">
    <source>
        <dbReference type="Ensembl" id="ENSPKIP00000012286.1"/>
    </source>
</evidence>
<evidence type="ECO:0000313" key="3">
    <source>
        <dbReference type="Proteomes" id="UP000261540"/>
    </source>
</evidence>
<proteinExistence type="predicted"/>
<reference evidence="2" key="2">
    <citation type="submission" date="2025-09" db="UniProtKB">
        <authorList>
            <consortium name="Ensembl"/>
        </authorList>
    </citation>
    <scope>IDENTIFICATION</scope>
</reference>
<evidence type="ECO:0000256" key="1">
    <source>
        <dbReference type="SAM" id="MobiDB-lite"/>
    </source>
</evidence>
<name>A0A3B3R3L8_9TELE</name>
<sequence>MVSQSQQEVRTAAEKGRGQGCNRGQQWVVVAAQAEHRHCHLICITQGLIPIPVHFPVLPAFAATSLSGTEHELFHVAQRGGAQHLVHVHHCTENERMPHRLMEMKMINLQRAEFKDTPKIKVKK</sequence>
<reference evidence="2" key="1">
    <citation type="submission" date="2025-08" db="UniProtKB">
        <authorList>
            <consortium name="Ensembl"/>
        </authorList>
    </citation>
    <scope>IDENTIFICATION</scope>
</reference>
<dbReference type="AlphaFoldDB" id="A0A3B3R3L8"/>
<dbReference type="Proteomes" id="UP000261540">
    <property type="component" value="Unplaced"/>
</dbReference>